<keyword evidence="2" id="KW-0175">Coiled coil</keyword>
<feature type="region of interest" description="Disordered" evidence="3">
    <location>
        <begin position="1"/>
        <end position="30"/>
    </location>
</feature>
<reference evidence="4" key="1">
    <citation type="submission" date="2025-08" db="UniProtKB">
        <authorList>
            <consortium name="Ensembl"/>
        </authorList>
    </citation>
    <scope>IDENTIFICATION</scope>
</reference>
<evidence type="ECO:0000256" key="2">
    <source>
        <dbReference type="ARBA" id="ARBA00023054"/>
    </source>
</evidence>
<feature type="compositionally biased region" description="Polar residues" evidence="3">
    <location>
        <begin position="266"/>
        <end position="289"/>
    </location>
</feature>
<dbReference type="Proteomes" id="UP000694555">
    <property type="component" value="Unplaced"/>
</dbReference>
<evidence type="ECO:0000256" key="1">
    <source>
        <dbReference type="ARBA" id="ARBA00010949"/>
    </source>
</evidence>
<evidence type="ECO:0000313" key="5">
    <source>
        <dbReference type="Proteomes" id="UP000694555"/>
    </source>
</evidence>
<feature type="compositionally biased region" description="Polar residues" evidence="3">
    <location>
        <begin position="337"/>
        <end position="353"/>
    </location>
</feature>
<dbReference type="GO" id="GO:0015630">
    <property type="term" value="C:microtubule cytoskeleton"/>
    <property type="evidence" value="ECO:0007669"/>
    <property type="project" value="TreeGrafter"/>
</dbReference>
<reference evidence="4" key="2">
    <citation type="submission" date="2025-09" db="UniProtKB">
        <authorList>
            <consortium name="Ensembl"/>
        </authorList>
    </citation>
    <scope>IDENTIFICATION</scope>
</reference>
<name>A0A8C0BW94_9AVES</name>
<dbReference type="GO" id="GO:0008017">
    <property type="term" value="F:microtubule binding"/>
    <property type="evidence" value="ECO:0007669"/>
    <property type="project" value="TreeGrafter"/>
</dbReference>
<protein>
    <submittedName>
        <fullName evidence="4">Uncharacterized protein</fullName>
    </submittedName>
</protein>
<dbReference type="GO" id="GO:0001578">
    <property type="term" value="P:microtubule bundle formation"/>
    <property type="evidence" value="ECO:0007669"/>
    <property type="project" value="TreeGrafter"/>
</dbReference>
<accession>A0A8C0BW94</accession>
<dbReference type="AlphaFoldDB" id="A0A8C0BW94"/>
<evidence type="ECO:0000256" key="3">
    <source>
        <dbReference type="SAM" id="MobiDB-lite"/>
    </source>
</evidence>
<proteinExistence type="inferred from homology"/>
<feature type="compositionally biased region" description="Polar residues" evidence="3">
    <location>
        <begin position="304"/>
        <end position="323"/>
    </location>
</feature>
<dbReference type="PANTHER" id="PTHR22461">
    <property type="entry name" value="SERINE-RICH COILED-COIL DOMAIN-CONTAINING PROTEIN 2-RELATED"/>
    <property type="match status" value="1"/>
</dbReference>
<organism evidence="4 5">
    <name type="scientific">Buteo japonicus</name>
    <dbReference type="NCBI Taxonomy" id="224669"/>
    <lineage>
        <taxon>Eukaryota</taxon>
        <taxon>Metazoa</taxon>
        <taxon>Chordata</taxon>
        <taxon>Craniata</taxon>
        <taxon>Vertebrata</taxon>
        <taxon>Euteleostomi</taxon>
        <taxon>Archelosauria</taxon>
        <taxon>Archosauria</taxon>
        <taxon>Dinosauria</taxon>
        <taxon>Saurischia</taxon>
        <taxon>Theropoda</taxon>
        <taxon>Coelurosauria</taxon>
        <taxon>Aves</taxon>
        <taxon>Neognathae</taxon>
        <taxon>Neoaves</taxon>
        <taxon>Telluraves</taxon>
        <taxon>Accipitrimorphae</taxon>
        <taxon>Accipitriformes</taxon>
        <taxon>Accipitridae</taxon>
        <taxon>Accipitrinae</taxon>
        <taxon>Buteo</taxon>
    </lineage>
</organism>
<feature type="compositionally biased region" description="Basic residues" evidence="3">
    <location>
        <begin position="354"/>
        <end position="364"/>
    </location>
</feature>
<dbReference type="Ensembl" id="ENSBJAT00000023679.1">
    <property type="protein sequence ID" value="ENSBJAP00000023036.1"/>
    <property type="gene ID" value="ENSBJAG00000014909.1"/>
</dbReference>
<evidence type="ECO:0000313" key="4">
    <source>
        <dbReference type="Ensembl" id="ENSBJAP00000023036.1"/>
    </source>
</evidence>
<feature type="region of interest" description="Disordered" evidence="3">
    <location>
        <begin position="251"/>
        <end position="364"/>
    </location>
</feature>
<dbReference type="InterPro" id="IPR029627">
    <property type="entry name" value="CCSER"/>
</dbReference>
<comment type="similarity">
    <text evidence="1">Belongs to the CCSER family.</text>
</comment>
<dbReference type="PANTHER" id="PTHR22461:SF2">
    <property type="entry name" value="SERINE-RICH COILED-COIL DOMAIN-CONTAINING PROTEIN 2"/>
    <property type="match status" value="1"/>
</dbReference>
<sequence length="364" mass="40140">PSLKNDENVSLQDIPLSVPSSPEPQEPESTFKVNDTDLLYRIRDTKLFVFKKYNPKTSATRCNCQKDSQKPTGATCTYADKFTQTSWRRSSPQVLQPSSSLPSSTDLAQGKLIKMPHIEAHSEYPKHDLHENSNHQNQNAADVSLTNSLNDVNSLMSIQLNIKDENASYLENLKNQNTEDPGEVAINKEGTLPSHSCFQTSTRADARGVQTELAVKGQPSFTNQASRPKTLRIAKPPNALVPPTMAVLARSANHSAASKERELLPLSSSTRLQPASGQDNLKGKQSQKVSKLRPPTMSFAKYKQVSSQKPTPVSPEPQNTCLKTNIPKPPLQRKENAQTQNTGLHSGDSLPSNRHSRLPKPKTH</sequence>
<keyword evidence="5" id="KW-1185">Reference proteome</keyword>